<reference evidence="10" key="1">
    <citation type="journal article" date="2023" name="G3 (Bethesda)">
        <title>Whole genome assemblies of Zophobas morio and Tenebrio molitor.</title>
        <authorList>
            <person name="Kaur S."/>
            <person name="Stinson S.A."/>
            <person name="diCenzo G.C."/>
        </authorList>
    </citation>
    <scope>NUCLEOTIDE SEQUENCE</scope>
    <source>
        <strain evidence="10">QUZm001</strain>
    </source>
</reference>
<evidence type="ECO:0000256" key="6">
    <source>
        <dbReference type="ARBA" id="ARBA00023170"/>
    </source>
</evidence>
<dbReference type="PANTHER" id="PTHR21143">
    <property type="entry name" value="INVERTEBRATE GUSTATORY RECEPTOR"/>
    <property type="match status" value="1"/>
</dbReference>
<keyword evidence="5 8" id="KW-0472">Membrane</keyword>
<comment type="subcellular location">
    <subcellularLocation>
        <location evidence="1 8">Cell membrane</location>
        <topology evidence="1 8">Multi-pass membrane protein</topology>
    </subcellularLocation>
</comment>
<keyword evidence="2 8" id="KW-1003">Cell membrane</keyword>
<dbReference type="GO" id="GO:0007635">
    <property type="term" value="P:chemosensory behavior"/>
    <property type="evidence" value="ECO:0007669"/>
    <property type="project" value="TreeGrafter"/>
</dbReference>
<keyword evidence="7 8" id="KW-0807">Transducer</keyword>
<organism evidence="10 11">
    <name type="scientific">Zophobas morio</name>
    <dbReference type="NCBI Taxonomy" id="2755281"/>
    <lineage>
        <taxon>Eukaryota</taxon>
        <taxon>Metazoa</taxon>
        <taxon>Ecdysozoa</taxon>
        <taxon>Arthropoda</taxon>
        <taxon>Hexapoda</taxon>
        <taxon>Insecta</taxon>
        <taxon>Pterygota</taxon>
        <taxon>Neoptera</taxon>
        <taxon>Endopterygota</taxon>
        <taxon>Coleoptera</taxon>
        <taxon>Polyphaga</taxon>
        <taxon>Cucujiformia</taxon>
        <taxon>Tenebrionidae</taxon>
        <taxon>Zophobas</taxon>
    </lineage>
</organism>
<sequence length="357" mass="41879">MSFKLLRLLLRIGKLLALTPSYSEINFPSRNKSGKKYGLLMVAFLTFAQAISIVYRLPIYVKMSPMRLTTEFFVDCTLYLISISTIVVFQSKKDLLKTLVDDLKTVKNFGNVKDNRYGHFISVNIFFWCYQLHTTYVGLGALGLEFLKQYAIEYILLYNELIVNFIFFILLKMLLSRYKTLTTRLQNRLDLLEETEVPNNFTNPYEIKKDFCRLKEAVDVINAIFGWPFLFTTAYASFQTLVYLQGIIVYKKMTFNATLYLFVVIFWQYTCVLVNIFLCDDVTKEGRKCLDKSYTFAKYVFVETKSKQMQMFLVTLRDNLPQFSAARFFRINRTTICSFFKVILTFVIVMVQFQVAK</sequence>
<evidence type="ECO:0000256" key="1">
    <source>
        <dbReference type="ARBA" id="ARBA00004651"/>
    </source>
</evidence>
<comment type="caution">
    <text evidence="10">The sequence shown here is derived from an EMBL/GenBank/DDBJ whole genome shotgun (WGS) entry which is preliminary data.</text>
</comment>
<feature type="transmembrane region" description="Helical" evidence="8">
    <location>
        <begin position="336"/>
        <end position="355"/>
    </location>
</feature>
<keyword evidence="9" id="KW-0732">Signal</keyword>
<evidence type="ECO:0000256" key="8">
    <source>
        <dbReference type="RuleBase" id="RU363108"/>
    </source>
</evidence>
<feature type="signal peptide" evidence="9">
    <location>
        <begin position="1"/>
        <end position="17"/>
    </location>
</feature>
<dbReference type="GO" id="GO:0008049">
    <property type="term" value="P:male courtship behavior"/>
    <property type="evidence" value="ECO:0007669"/>
    <property type="project" value="TreeGrafter"/>
</dbReference>
<evidence type="ECO:0000313" key="10">
    <source>
        <dbReference type="EMBL" id="KAJ3647510.1"/>
    </source>
</evidence>
<evidence type="ECO:0000256" key="3">
    <source>
        <dbReference type="ARBA" id="ARBA00022692"/>
    </source>
</evidence>
<dbReference type="GO" id="GO:0050909">
    <property type="term" value="P:sensory perception of taste"/>
    <property type="evidence" value="ECO:0007669"/>
    <property type="project" value="InterPro"/>
</dbReference>
<dbReference type="PANTHER" id="PTHR21143:SF104">
    <property type="entry name" value="GUSTATORY RECEPTOR 8A-RELATED"/>
    <property type="match status" value="1"/>
</dbReference>
<comment type="similarity">
    <text evidence="8">Belongs to the insect chemoreceptor superfamily. Gustatory receptor (GR) family.</text>
</comment>
<evidence type="ECO:0000256" key="4">
    <source>
        <dbReference type="ARBA" id="ARBA00022989"/>
    </source>
</evidence>
<keyword evidence="4 8" id="KW-1133">Transmembrane helix</keyword>
<proteinExistence type="inferred from homology"/>
<keyword evidence="11" id="KW-1185">Reference proteome</keyword>
<feature type="transmembrane region" description="Helical" evidence="8">
    <location>
        <begin position="258"/>
        <end position="278"/>
    </location>
</feature>
<feature type="transmembrane region" description="Helical" evidence="8">
    <location>
        <begin position="155"/>
        <end position="175"/>
    </location>
</feature>
<dbReference type="Pfam" id="PF08395">
    <property type="entry name" value="7tm_7"/>
    <property type="match status" value="1"/>
</dbReference>
<evidence type="ECO:0000256" key="5">
    <source>
        <dbReference type="ARBA" id="ARBA00023136"/>
    </source>
</evidence>
<gene>
    <name evidence="10" type="ORF">Zmor_019384</name>
</gene>
<evidence type="ECO:0000313" key="11">
    <source>
        <dbReference type="Proteomes" id="UP001168821"/>
    </source>
</evidence>
<feature type="chain" id="PRO_5041459119" description="Gustatory receptor" evidence="9">
    <location>
        <begin position="18"/>
        <end position="357"/>
    </location>
</feature>
<feature type="transmembrane region" description="Helical" evidence="8">
    <location>
        <begin position="39"/>
        <end position="60"/>
    </location>
</feature>
<protein>
    <recommendedName>
        <fullName evidence="8">Gustatory receptor</fullName>
    </recommendedName>
</protein>
<dbReference type="AlphaFoldDB" id="A0AA38M8G7"/>
<name>A0AA38M8G7_9CUCU</name>
<dbReference type="GO" id="GO:0030425">
    <property type="term" value="C:dendrite"/>
    <property type="evidence" value="ECO:0007669"/>
    <property type="project" value="TreeGrafter"/>
</dbReference>
<dbReference type="Proteomes" id="UP001168821">
    <property type="component" value="Unassembled WGS sequence"/>
</dbReference>
<evidence type="ECO:0000256" key="2">
    <source>
        <dbReference type="ARBA" id="ARBA00022475"/>
    </source>
</evidence>
<comment type="caution">
    <text evidence="8">Lacks conserved residue(s) required for the propagation of feature annotation.</text>
</comment>
<keyword evidence="6 8" id="KW-0675">Receptor</keyword>
<feature type="transmembrane region" description="Helical" evidence="8">
    <location>
        <begin position="72"/>
        <end position="89"/>
    </location>
</feature>
<dbReference type="EMBL" id="JALNTZ010000006">
    <property type="protein sequence ID" value="KAJ3647510.1"/>
    <property type="molecule type" value="Genomic_DNA"/>
</dbReference>
<dbReference type="GO" id="GO:0030424">
    <property type="term" value="C:axon"/>
    <property type="evidence" value="ECO:0007669"/>
    <property type="project" value="TreeGrafter"/>
</dbReference>
<accession>A0AA38M8G7</accession>
<dbReference type="GO" id="GO:0043025">
    <property type="term" value="C:neuronal cell body"/>
    <property type="evidence" value="ECO:0007669"/>
    <property type="project" value="TreeGrafter"/>
</dbReference>
<dbReference type="GO" id="GO:0007165">
    <property type="term" value="P:signal transduction"/>
    <property type="evidence" value="ECO:0007669"/>
    <property type="project" value="UniProtKB-KW"/>
</dbReference>
<dbReference type="GO" id="GO:0005886">
    <property type="term" value="C:plasma membrane"/>
    <property type="evidence" value="ECO:0007669"/>
    <property type="project" value="UniProtKB-SubCell"/>
</dbReference>
<comment type="function">
    <text evidence="8">Gustatory receptor which mediates acceptance or avoidance behavior, depending on its substrates.</text>
</comment>
<evidence type="ECO:0000256" key="7">
    <source>
        <dbReference type="ARBA" id="ARBA00023224"/>
    </source>
</evidence>
<evidence type="ECO:0000256" key="9">
    <source>
        <dbReference type="SAM" id="SignalP"/>
    </source>
</evidence>
<feature type="transmembrane region" description="Helical" evidence="8">
    <location>
        <begin position="217"/>
        <end position="238"/>
    </location>
</feature>
<dbReference type="InterPro" id="IPR013604">
    <property type="entry name" value="7TM_chemorcpt"/>
</dbReference>
<keyword evidence="3 8" id="KW-0812">Transmembrane</keyword>